<reference evidence="1" key="1">
    <citation type="submission" date="2014-05" db="EMBL/GenBank/DDBJ databases">
        <authorList>
            <person name="Chronopoulou M."/>
        </authorList>
    </citation>
    <scope>NUCLEOTIDE SEQUENCE</scope>
    <source>
        <tissue evidence="1">Whole organism</tissue>
    </source>
</reference>
<sequence length="167" mass="20144">MYFDILQNILRSKCFSQISDHLTIYIFLNSVKMKDLFILLDMWPNRYIKNFPLWGVLLPASKFLQVHAIKYRQEGDCFNHRNLFWNFAKNGEAFQQVSWDFFDTEPFVMDRLISTIVGKYPKEEYEVIRKFIRTRTFIRLKYINIVNKSSIKRKIASNVQKTVYFIS</sequence>
<accession>A0A0K2UTP0</accession>
<dbReference type="EMBL" id="HACA01024278">
    <property type="protein sequence ID" value="CDW41639.1"/>
    <property type="molecule type" value="Transcribed_RNA"/>
</dbReference>
<evidence type="ECO:0000313" key="1">
    <source>
        <dbReference type="EMBL" id="CDW41639.1"/>
    </source>
</evidence>
<organism evidence="1">
    <name type="scientific">Lepeophtheirus salmonis</name>
    <name type="common">Salmon louse</name>
    <name type="synonym">Caligus salmonis</name>
    <dbReference type="NCBI Taxonomy" id="72036"/>
    <lineage>
        <taxon>Eukaryota</taxon>
        <taxon>Metazoa</taxon>
        <taxon>Ecdysozoa</taxon>
        <taxon>Arthropoda</taxon>
        <taxon>Crustacea</taxon>
        <taxon>Multicrustacea</taxon>
        <taxon>Hexanauplia</taxon>
        <taxon>Copepoda</taxon>
        <taxon>Siphonostomatoida</taxon>
        <taxon>Caligidae</taxon>
        <taxon>Lepeophtheirus</taxon>
    </lineage>
</organism>
<protein>
    <submittedName>
        <fullName evidence="1">Uncharacterized protein</fullName>
    </submittedName>
</protein>
<proteinExistence type="predicted"/>
<dbReference type="AlphaFoldDB" id="A0A0K2UTP0"/>
<name>A0A0K2UTP0_LEPSM</name>